<accession>A0A4Y2U0X2</accession>
<organism evidence="1 2">
    <name type="scientific">Araneus ventricosus</name>
    <name type="common">Orbweaver spider</name>
    <name type="synonym">Epeira ventricosa</name>
    <dbReference type="NCBI Taxonomy" id="182803"/>
    <lineage>
        <taxon>Eukaryota</taxon>
        <taxon>Metazoa</taxon>
        <taxon>Ecdysozoa</taxon>
        <taxon>Arthropoda</taxon>
        <taxon>Chelicerata</taxon>
        <taxon>Arachnida</taxon>
        <taxon>Araneae</taxon>
        <taxon>Araneomorphae</taxon>
        <taxon>Entelegynae</taxon>
        <taxon>Araneoidea</taxon>
        <taxon>Araneidae</taxon>
        <taxon>Araneus</taxon>
    </lineage>
</organism>
<sequence length="112" mass="12868">MSRLKGAPFASARNFLKMNKETYLFCIDPAKRYGRCLSLDVVSPSVEVKGAPFHRNTDPVGTWLIKALQCLERTVFVAPGIINRQMDVSTFPLERLDNRHHLYKKMNRVPFT</sequence>
<dbReference type="EMBL" id="BGPR01032586">
    <property type="protein sequence ID" value="GBO06163.1"/>
    <property type="molecule type" value="Genomic_DNA"/>
</dbReference>
<name>A0A4Y2U0X2_ARAVE</name>
<dbReference type="AlphaFoldDB" id="A0A4Y2U0X2"/>
<gene>
    <name evidence="1" type="ORF">AVEN_268459_1</name>
</gene>
<evidence type="ECO:0000313" key="2">
    <source>
        <dbReference type="Proteomes" id="UP000499080"/>
    </source>
</evidence>
<keyword evidence="2" id="KW-1185">Reference proteome</keyword>
<evidence type="ECO:0000313" key="1">
    <source>
        <dbReference type="EMBL" id="GBO06163.1"/>
    </source>
</evidence>
<proteinExistence type="predicted"/>
<comment type="caution">
    <text evidence="1">The sequence shown here is derived from an EMBL/GenBank/DDBJ whole genome shotgun (WGS) entry which is preliminary data.</text>
</comment>
<dbReference type="Proteomes" id="UP000499080">
    <property type="component" value="Unassembled WGS sequence"/>
</dbReference>
<reference evidence="1 2" key="1">
    <citation type="journal article" date="2019" name="Sci. Rep.">
        <title>Orb-weaving spider Araneus ventricosus genome elucidates the spidroin gene catalogue.</title>
        <authorList>
            <person name="Kono N."/>
            <person name="Nakamura H."/>
            <person name="Ohtoshi R."/>
            <person name="Moran D.A.P."/>
            <person name="Shinohara A."/>
            <person name="Yoshida Y."/>
            <person name="Fujiwara M."/>
            <person name="Mori M."/>
            <person name="Tomita M."/>
            <person name="Arakawa K."/>
        </authorList>
    </citation>
    <scope>NUCLEOTIDE SEQUENCE [LARGE SCALE GENOMIC DNA]</scope>
</reference>
<protein>
    <submittedName>
        <fullName evidence="1">Uncharacterized protein</fullName>
    </submittedName>
</protein>